<organism evidence="3 4">
    <name type="scientific">Cymbomonas tetramitiformis</name>
    <dbReference type="NCBI Taxonomy" id="36881"/>
    <lineage>
        <taxon>Eukaryota</taxon>
        <taxon>Viridiplantae</taxon>
        <taxon>Chlorophyta</taxon>
        <taxon>Pyramimonadophyceae</taxon>
        <taxon>Pyramimonadales</taxon>
        <taxon>Pyramimonadaceae</taxon>
        <taxon>Cymbomonas</taxon>
    </lineage>
</organism>
<keyword evidence="4" id="KW-1185">Reference proteome</keyword>
<proteinExistence type="predicted"/>
<feature type="non-terminal residue" evidence="3">
    <location>
        <position position="179"/>
    </location>
</feature>
<evidence type="ECO:0008006" key="5">
    <source>
        <dbReference type="Google" id="ProtNLM"/>
    </source>
</evidence>
<evidence type="ECO:0000256" key="1">
    <source>
        <dbReference type="SAM" id="MobiDB-lite"/>
    </source>
</evidence>
<dbReference type="AlphaFoldDB" id="A0AAE0KQE5"/>
<reference evidence="3 4" key="1">
    <citation type="journal article" date="2015" name="Genome Biol. Evol.">
        <title>Comparative Genomics of a Bacterivorous Green Alga Reveals Evolutionary Causalities and Consequences of Phago-Mixotrophic Mode of Nutrition.</title>
        <authorList>
            <person name="Burns J.A."/>
            <person name="Paasch A."/>
            <person name="Narechania A."/>
            <person name="Kim E."/>
        </authorList>
    </citation>
    <scope>NUCLEOTIDE SEQUENCE [LARGE SCALE GENOMIC DNA]</scope>
    <source>
        <strain evidence="3 4">PLY_AMNH</strain>
    </source>
</reference>
<feature type="signal peptide" evidence="2">
    <location>
        <begin position="1"/>
        <end position="27"/>
    </location>
</feature>
<protein>
    <recommendedName>
        <fullName evidence="5">SEA domain-containing protein</fullName>
    </recommendedName>
</protein>
<dbReference type="Proteomes" id="UP001190700">
    <property type="component" value="Unassembled WGS sequence"/>
</dbReference>
<gene>
    <name evidence="3" type="ORF">CYMTET_33984</name>
</gene>
<evidence type="ECO:0000313" key="4">
    <source>
        <dbReference type="Proteomes" id="UP001190700"/>
    </source>
</evidence>
<sequence length="179" mass="18345">MHHLRDLHGCFWAAYITLVRGFACVSATPTTKSAASKSPPPSPPTPKSPATPLPPPPLPPPSPHQAPGQVSVSAVSSTISFTGLSLDSFDDPTFNSTFRAEFVAQLAAAANVSTAVVYITSIADGSTQVASVVEFPSQFSAASPSTFLAEISSATSSIFTFASFASYGTITSSSGSISE</sequence>
<keyword evidence="2" id="KW-0732">Signal</keyword>
<dbReference type="EMBL" id="LGRX02021232">
    <property type="protein sequence ID" value="KAK3256907.1"/>
    <property type="molecule type" value="Genomic_DNA"/>
</dbReference>
<feature type="chain" id="PRO_5042011108" description="SEA domain-containing protein" evidence="2">
    <location>
        <begin position="28"/>
        <end position="179"/>
    </location>
</feature>
<comment type="caution">
    <text evidence="3">The sequence shown here is derived from an EMBL/GenBank/DDBJ whole genome shotgun (WGS) entry which is preliminary data.</text>
</comment>
<feature type="compositionally biased region" description="Pro residues" evidence="1">
    <location>
        <begin position="38"/>
        <end position="64"/>
    </location>
</feature>
<feature type="region of interest" description="Disordered" evidence="1">
    <location>
        <begin position="30"/>
        <end position="69"/>
    </location>
</feature>
<name>A0AAE0KQE5_9CHLO</name>
<evidence type="ECO:0000313" key="3">
    <source>
        <dbReference type="EMBL" id="KAK3256907.1"/>
    </source>
</evidence>
<accession>A0AAE0KQE5</accession>
<evidence type="ECO:0000256" key="2">
    <source>
        <dbReference type="SAM" id="SignalP"/>
    </source>
</evidence>